<feature type="compositionally biased region" description="Basic and acidic residues" evidence="1">
    <location>
        <begin position="83"/>
        <end position="98"/>
    </location>
</feature>
<feature type="region of interest" description="Disordered" evidence="1">
    <location>
        <begin position="60"/>
        <end position="106"/>
    </location>
</feature>
<dbReference type="Proteomes" id="UP000324222">
    <property type="component" value="Unassembled WGS sequence"/>
</dbReference>
<accession>A0A5B7F9M2</accession>
<reference evidence="2 3" key="1">
    <citation type="submission" date="2019-05" db="EMBL/GenBank/DDBJ databases">
        <title>Another draft genome of Portunus trituberculatus and its Hox gene families provides insights of decapod evolution.</title>
        <authorList>
            <person name="Jeong J.-H."/>
            <person name="Song I."/>
            <person name="Kim S."/>
            <person name="Choi T."/>
            <person name="Kim D."/>
            <person name="Ryu S."/>
            <person name="Kim W."/>
        </authorList>
    </citation>
    <scope>NUCLEOTIDE SEQUENCE [LARGE SCALE GENOMIC DNA]</scope>
    <source>
        <tissue evidence="2">Muscle</tissue>
    </source>
</reference>
<gene>
    <name evidence="2" type="ORF">E2C01_035609</name>
</gene>
<evidence type="ECO:0000313" key="2">
    <source>
        <dbReference type="EMBL" id="MPC41996.1"/>
    </source>
</evidence>
<evidence type="ECO:0000313" key="3">
    <source>
        <dbReference type="Proteomes" id="UP000324222"/>
    </source>
</evidence>
<evidence type="ECO:0000256" key="1">
    <source>
        <dbReference type="SAM" id="MobiDB-lite"/>
    </source>
</evidence>
<sequence>MSCMMTSFGRPLERWDSQCRRRGPGGGLIGAGGEEGGEEQHSLAPEEGWVAIECVPSSITDGDSTLNGEASGDSRGSCSGAEGRSEGGEEGEKGGEDKGVEEEVGEDERKCWVEYGGLQRLRLIRTPDVGCLGAGGDALRLAAHTASAAALLAGWRDGGSAQTDIQLLLTAEGGVGHYVAALRRRGFACLLDCGGCESGRGGVRHLEQHSVRGLCRAGGAGDSRPVRRTLLLLLLLLHQIASKRARREVLLSRGVAEAGLALSGVTRHWMAARFIGHWQHGRGARGRGTAFLPGSRLATRRPAPVPATRGRRAPLPGNSMARQGLGQSTQSLDVKHRVRGRWRVHHLLAAAPRQAPRVAIFVWRHCRIVPVPPALLVRRVPLPHILVSLSASPSEAEHQPGLSTSPELHVLKLNSDSSSSLRRRAAFLQTHDTAEERGRHSAAHLRATASSTSVTPALPSCSSALPQAALAAH</sequence>
<proteinExistence type="predicted"/>
<name>A0A5B7F9M2_PORTR</name>
<organism evidence="2 3">
    <name type="scientific">Portunus trituberculatus</name>
    <name type="common">Swimming crab</name>
    <name type="synonym">Neptunus trituberculatus</name>
    <dbReference type="NCBI Taxonomy" id="210409"/>
    <lineage>
        <taxon>Eukaryota</taxon>
        <taxon>Metazoa</taxon>
        <taxon>Ecdysozoa</taxon>
        <taxon>Arthropoda</taxon>
        <taxon>Crustacea</taxon>
        <taxon>Multicrustacea</taxon>
        <taxon>Malacostraca</taxon>
        <taxon>Eumalacostraca</taxon>
        <taxon>Eucarida</taxon>
        <taxon>Decapoda</taxon>
        <taxon>Pleocyemata</taxon>
        <taxon>Brachyura</taxon>
        <taxon>Eubrachyura</taxon>
        <taxon>Portunoidea</taxon>
        <taxon>Portunidae</taxon>
        <taxon>Portuninae</taxon>
        <taxon>Portunus</taxon>
    </lineage>
</organism>
<comment type="caution">
    <text evidence="2">The sequence shown here is derived from an EMBL/GenBank/DDBJ whole genome shotgun (WGS) entry which is preliminary data.</text>
</comment>
<feature type="compositionally biased region" description="Gly residues" evidence="1">
    <location>
        <begin position="24"/>
        <end position="34"/>
    </location>
</feature>
<keyword evidence="3" id="KW-1185">Reference proteome</keyword>
<dbReference type="EMBL" id="VSRR010005267">
    <property type="protein sequence ID" value="MPC41996.1"/>
    <property type="molecule type" value="Genomic_DNA"/>
</dbReference>
<protein>
    <submittedName>
        <fullName evidence="2">Uncharacterized protein</fullName>
    </submittedName>
</protein>
<feature type="region of interest" description="Disordered" evidence="1">
    <location>
        <begin position="14"/>
        <end position="48"/>
    </location>
</feature>
<dbReference type="AlphaFoldDB" id="A0A5B7F9M2"/>
<feature type="region of interest" description="Disordered" evidence="1">
    <location>
        <begin position="290"/>
        <end position="329"/>
    </location>
</feature>